<dbReference type="InterPro" id="IPR043519">
    <property type="entry name" value="NT_sf"/>
</dbReference>
<sequence length="275" mass="31312">MKIESILESVVDRFKTVKGIDAIVLGGSRATKTENEFSDIDIGIYYNEKFDIDKFKENASVLDDMKREDCITNLGEWGPWIDGGGWLTVDNISVDILFRSTKKVSKCIEDCKKGIITIDYQCGHPFGFINSIYMGELFYCKILHSSSDEIQKLKNSIKVFPSTYKESAINKFLWECEFSLMCGKKAIKKDDIITVSGSIYRSAMCLIYALYAANEIYCINEKGSLDRLVRSDNVVLPRNFKDIIEKTISVDKNNISSVFDEIEELYNATYEIIAK</sequence>
<dbReference type="CDD" id="cd05403">
    <property type="entry name" value="NT_KNTase_like"/>
    <property type="match status" value="1"/>
</dbReference>
<dbReference type="Proteomes" id="UP000273641">
    <property type="component" value="Unassembled WGS sequence"/>
</dbReference>
<accession>A0AAE8FRF4</accession>
<dbReference type="SUPFAM" id="SSF81301">
    <property type="entry name" value="Nucleotidyltransferase"/>
    <property type="match status" value="1"/>
</dbReference>
<proteinExistence type="predicted"/>
<dbReference type="AlphaFoldDB" id="A0AAE8FRF4"/>
<dbReference type="Pfam" id="PF18765">
    <property type="entry name" value="Polbeta"/>
    <property type="match status" value="1"/>
</dbReference>
<evidence type="ECO:0000313" key="3">
    <source>
        <dbReference type="Proteomes" id="UP000273641"/>
    </source>
</evidence>
<evidence type="ECO:0000259" key="1">
    <source>
        <dbReference type="Pfam" id="PF18765"/>
    </source>
</evidence>
<name>A0AAE8FRF4_CLOPF</name>
<protein>
    <submittedName>
        <fullName evidence="2">Nucleotidyltransferase domain-containing protein</fullName>
    </submittedName>
</protein>
<gene>
    <name evidence="2" type="ORF">EHZ11_14870</name>
</gene>
<dbReference type="RefSeq" id="WP_114805796.1">
    <property type="nucleotide sequence ID" value="NZ_CP028149.1"/>
</dbReference>
<dbReference type="EMBL" id="RQNR01000012">
    <property type="protein sequence ID" value="RQN22921.1"/>
    <property type="molecule type" value="Genomic_DNA"/>
</dbReference>
<feature type="domain" description="Polymerase beta nucleotidyltransferase" evidence="1">
    <location>
        <begin position="10"/>
        <end position="65"/>
    </location>
</feature>
<reference evidence="2 3" key="1">
    <citation type="submission" date="2018-11" db="EMBL/GenBank/DDBJ databases">
        <title>Draft genome sequences of potential pathogenic Clostridium perfringens from environmental surface water in the North West Province, South Africa.</title>
        <authorList>
            <person name="Fourie J.C.J."/>
            <person name="Sanko T.J."/>
            <person name="Bezuidenhout C."/>
            <person name="Mienie C."/>
            <person name="Adeleke R."/>
        </authorList>
    </citation>
    <scope>NUCLEOTIDE SEQUENCE [LARGE SCALE GENOMIC DNA]</scope>
    <source>
        <strain evidence="2 3">SC4-C13</strain>
    </source>
</reference>
<evidence type="ECO:0000313" key="2">
    <source>
        <dbReference type="EMBL" id="RQN22921.1"/>
    </source>
</evidence>
<comment type="caution">
    <text evidence="2">The sequence shown here is derived from an EMBL/GenBank/DDBJ whole genome shotgun (WGS) entry which is preliminary data.</text>
</comment>
<organism evidence="2 3">
    <name type="scientific">Clostridium perfringens</name>
    <dbReference type="NCBI Taxonomy" id="1502"/>
    <lineage>
        <taxon>Bacteria</taxon>
        <taxon>Bacillati</taxon>
        <taxon>Bacillota</taxon>
        <taxon>Clostridia</taxon>
        <taxon>Eubacteriales</taxon>
        <taxon>Clostridiaceae</taxon>
        <taxon>Clostridium</taxon>
    </lineage>
</organism>
<dbReference type="Gene3D" id="3.30.460.10">
    <property type="entry name" value="Beta Polymerase, domain 2"/>
    <property type="match status" value="1"/>
</dbReference>
<dbReference type="InterPro" id="IPR041633">
    <property type="entry name" value="Polbeta"/>
</dbReference>